<evidence type="ECO:0000313" key="7">
    <source>
        <dbReference type="EMBL" id="MUN40045.1"/>
    </source>
</evidence>
<gene>
    <name evidence="7" type="ORF">GNZ18_26120</name>
</gene>
<dbReference type="CDD" id="cd02968">
    <property type="entry name" value="SCO"/>
    <property type="match status" value="1"/>
</dbReference>
<dbReference type="PROSITE" id="PS51352">
    <property type="entry name" value="THIOREDOXIN_2"/>
    <property type="match status" value="1"/>
</dbReference>
<dbReference type="Pfam" id="PF02630">
    <property type="entry name" value="SCO1-SenC"/>
    <property type="match status" value="1"/>
</dbReference>
<dbReference type="Gene3D" id="3.40.30.10">
    <property type="entry name" value="Glutaredoxin"/>
    <property type="match status" value="1"/>
</dbReference>
<evidence type="ECO:0000313" key="8">
    <source>
        <dbReference type="Proteomes" id="UP000432015"/>
    </source>
</evidence>
<dbReference type="SUPFAM" id="SSF52833">
    <property type="entry name" value="Thioredoxin-like"/>
    <property type="match status" value="1"/>
</dbReference>
<dbReference type="InterPro" id="IPR036249">
    <property type="entry name" value="Thioredoxin-like_sf"/>
</dbReference>
<feature type="binding site" evidence="3">
    <location>
        <position position="180"/>
    </location>
    <ligand>
        <name>Cu cation</name>
        <dbReference type="ChEBI" id="CHEBI:23378"/>
    </ligand>
</feature>
<dbReference type="GO" id="GO:0046872">
    <property type="term" value="F:metal ion binding"/>
    <property type="evidence" value="ECO:0007669"/>
    <property type="project" value="UniProtKB-KW"/>
</dbReference>
<reference evidence="7 8" key="1">
    <citation type="submission" date="2019-11" db="EMBL/GenBank/DDBJ databases">
        <authorList>
            <person name="Cao P."/>
        </authorList>
    </citation>
    <scope>NUCLEOTIDE SEQUENCE [LARGE SCALE GENOMIC DNA]</scope>
    <source>
        <strain evidence="7 8">NEAU-AAG5</strain>
    </source>
</reference>
<name>A0A7K1L794_9ACTN</name>
<keyword evidence="3" id="KW-0479">Metal-binding</keyword>
<dbReference type="PANTHER" id="PTHR12151:SF25">
    <property type="entry name" value="LINALOOL DEHYDRATASE_ISOMERASE DOMAIN-CONTAINING PROTEIN"/>
    <property type="match status" value="1"/>
</dbReference>
<feature type="disulfide bond" description="Redox-active" evidence="4">
    <location>
        <begin position="90"/>
        <end position="94"/>
    </location>
</feature>
<organism evidence="7 8">
    <name type="scientific">Actinomadura litoris</name>
    <dbReference type="NCBI Taxonomy" id="2678616"/>
    <lineage>
        <taxon>Bacteria</taxon>
        <taxon>Bacillati</taxon>
        <taxon>Actinomycetota</taxon>
        <taxon>Actinomycetes</taxon>
        <taxon>Streptosporangiales</taxon>
        <taxon>Thermomonosporaceae</taxon>
        <taxon>Actinomadura</taxon>
    </lineage>
</organism>
<dbReference type="InterPro" id="IPR013766">
    <property type="entry name" value="Thioredoxin_domain"/>
</dbReference>
<evidence type="ECO:0000256" key="3">
    <source>
        <dbReference type="PIRSR" id="PIRSR603782-1"/>
    </source>
</evidence>
<evidence type="ECO:0000256" key="4">
    <source>
        <dbReference type="PIRSR" id="PIRSR603782-2"/>
    </source>
</evidence>
<dbReference type="Proteomes" id="UP000432015">
    <property type="component" value="Unassembled WGS sequence"/>
</dbReference>
<dbReference type="InterPro" id="IPR003782">
    <property type="entry name" value="SCO1/SenC"/>
</dbReference>
<comment type="caution">
    <text evidence="7">The sequence shown here is derived from an EMBL/GenBank/DDBJ whole genome shotgun (WGS) entry which is preliminary data.</text>
</comment>
<dbReference type="AlphaFoldDB" id="A0A7K1L794"/>
<protein>
    <submittedName>
        <fullName evidence="7">SCO family protein</fullName>
    </submittedName>
</protein>
<evidence type="ECO:0000259" key="6">
    <source>
        <dbReference type="PROSITE" id="PS51352"/>
    </source>
</evidence>
<evidence type="ECO:0000256" key="2">
    <source>
        <dbReference type="ARBA" id="ARBA00023008"/>
    </source>
</evidence>
<feature type="signal peptide" evidence="5">
    <location>
        <begin position="1"/>
        <end position="35"/>
    </location>
</feature>
<feature type="domain" description="Thioredoxin" evidence="6">
    <location>
        <begin position="51"/>
        <end position="219"/>
    </location>
</feature>
<dbReference type="PROSITE" id="PS51257">
    <property type="entry name" value="PROKAR_LIPOPROTEIN"/>
    <property type="match status" value="1"/>
</dbReference>
<dbReference type="PANTHER" id="PTHR12151">
    <property type="entry name" value="ELECTRON TRANSPORT PROTIN SCO1/SENC FAMILY MEMBER"/>
    <property type="match status" value="1"/>
</dbReference>
<keyword evidence="5" id="KW-0732">Signal</keyword>
<comment type="similarity">
    <text evidence="1">Belongs to the SCO1/2 family.</text>
</comment>
<dbReference type="EMBL" id="WOFH01000010">
    <property type="protein sequence ID" value="MUN40045.1"/>
    <property type="molecule type" value="Genomic_DNA"/>
</dbReference>
<keyword evidence="4" id="KW-1015">Disulfide bond</keyword>
<evidence type="ECO:0000256" key="1">
    <source>
        <dbReference type="ARBA" id="ARBA00010996"/>
    </source>
</evidence>
<accession>A0A7K1L794</accession>
<evidence type="ECO:0000256" key="5">
    <source>
        <dbReference type="SAM" id="SignalP"/>
    </source>
</evidence>
<feature type="binding site" evidence="3">
    <location>
        <position position="90"/>
    </location>
    <ligand>
        <name>Cu cation</name>
        <dbReference type="ChEBI" id="CHEBI:23378"/>
    </ligand>
</feature>
<dbReference type="RefSeq" id="WP_156219210.1">
    <property type="nucleotide sequence ID" value="NZ_WOFH01000010.1"/>
</dbReference>
<keyword evidence="8" id="KW-1185">Reference proteome</keyword>
<sequence>MRVSARPGPGTGLAAIGLAAVLLGAAACGGEPAPAAVVDSTPASPYKATMLPASYTLPDVTMTDANGRPYDLPKRTRGKVTLLFFGFANCPDVCPTTMADAAGALRLLTPAERARIQVVFITADPARDTPAALKDYLGRFDPSFVGLTGPWKTIERAAGVAKVPVSPAPKNPKGNYQVQHGSNVMTYGPDGSGRLLFPYQFGSADMAKDLRTLLYKERKAA</sequence>
<keyword evidence="2 3" id="KW-0186">Copper</keyword>
<feature type="chain" id="PRO_5029860267" evidence="5">
    <location>
        <begin position="36"/>
        <end position="221"/>
    </location>
</feature>
<proteinExistence type="inferred from homology"/>
<feature type="binding site" evidence="3">
    <location>
        <position position="94"/>
    </location>
    <ligand>
        <name>Cu cation</name>
        <dbReference type="ChEBI" id="CHEBI:23378"/>
    </ligand>
</feature>